<comment type="caution">
    <text evidence="2">The sequence shown here is derived from an EMBL/GenBank/DDBJ whole genome shotgun (WGS) entry which is preliminary data.</text>
</comment>
<evidence type="ECO:0000313" key="2">
    <source>
        <dbReference type="EMBL" id="NEG78190.1"/>
    </source>
</evidence>
<dbReference type="PANTHER" id="PTHR34071">
    <property type="entry name" value="5-NITROIMIDAZOLE ANTIBIOTICS RESISTANCE PROTEIN, NIMA-FAMILY-RELATED PROTEIN-RELATED"/>
    <property type="match status" value="1"/>
</dbReference>
<dbReference type="RefSeq" id="WP_152351118.1">
    <property type="nucleotide sequence ID" value="NZ_WBSN01000023.1"/>
</dbReference>
<feature type="region of interest" description="Disordered" evidence="1">
    <location>
        <begin position="181"/>
        <end position="205"/>
    </location>
</feature>
<dbReference type="OrthoDB" id="9794935at2"/>
<feature type="compositionally biased region" description="Basic and acidic residues" evidence="1">
    <location>
        <begin position="188"/>
        <end position="205"/>
    </location>
</feature>
<evidence type="ECO:0000256" key="1">
    <source>
        <dbReference type="SAM" id="MobiDB-lite"/>
    </source>
</evidence>
<dbReference type="PANTHER" id="PTHR34071:SF2">
    <property type="entry name" value="FLAVIN-NUCLEOTIDE-BINDING PROTEIN"/>
    <property type="match status" value="1"/>
</dbReference>
<dbReference type="Proteomes" id="UP000469763">
    <property type="component" value="Unassembled WGS sequence"/>
</dbReference>
<dbReference type="SUPFAM" id="SSF50475">
    <property type="entry name" value="FMN-binding split barrel"/>
    <property type="match status" value="1"/>
</dbReference>
<sequence length="205" mass="22495">MSAEHMRPKRRDDERTVAGGRRQMRRADREVTDAAAIGAIIDACDIVDMAYVDAEGLTVVPLNFGYEHDSETGRLTLWMHSAVSGRKLDAIRASGNRLPVAFTMRADCEVIEGRVACNWGEAFRSVVGNGAATIVDDLDEARHGLQMLMAHQARMPHVAFTDAQVRAVTVWKIEADHVTAKAHAKPGAAHERGPERETPQKETTA</sequence>
<accession>A0A7K3THT6</accession>
<proteinExistence type="predicted"/>
<protein>
    <submittedName>
        <fullName evidence="2">Flavin-nucleotide-binding protein</fullName>
    </submittedName>
</protein>
<feature type="region of interest" description="Disordered" evidence="1">
    <location>
        <begin position="1"/>
        <end position="25"/>
    </location>
</feature>
<dbReference type="AlphaFoldDB" id="A0A7K3THT6"/>
<keyword evidence="3" id="KW-1185">Reference proteome</keyword>
<name>A0A7K3THT6_9BIFI</name>
<reference evidence="2 3" key="1">
    <citation type="submission" date="2019-10" db="EMBL/GenBank/DDBJ databases">
        <title>Bifidobacterium from non-human primates.</title>
        <authorList>
            <person name="Modesto M."/>
        </authorList>
    </citation>
    <scope>NUCLEOTIDE SEQUENCE [LARGE SCALE GENOMIC DNA]</scope>
    <source>
        <strain evidence="2 3">TREC</strain>
    </source>
</reference>
<dbReference type="InterPro" id="IPR024747">
    <property type="entry name" value="Pyridox_Oxase-rel"/>
</dbReference>
<dbReference type="Gene3D" id="2.30.110.10">
    <property type="entry name" value="Electron Transport, Fmn-binding Protein, Chain A"/>
    <property type="match status" value="1"/>
</dbReference>
<feature type="compositionally biased region" description="Basic and acidic residues" evidence="1">
    <location>
        <begin position="1"/>
        <end position="16"/>
    </location>
</feature>
<dbReference type="EMBL" id="WHZY01000005">
    <property type="protein sequence ID" value="NEG78190.1"/>
    <property type="molecule type" value="Genomic_DNA"/>
</dbReference>
<dbReference type="Pfam" id="PF12900">
    <property type="entry name" value="Pyridox_ox_2"/>
    <property type="match status" value="1"/>
</dbReference>
<organism evidence="2 3">
    <name type="scientific">Bifidobacterium avesanii</name>
    <dbReference type="NCBI Taxonomy" id="1798157"/>
    <lineage>
        <taxon>Bacteria</taxon>
        <taxon>Bacillati</taxon>
        <taxon>Actinomycetota</taxon>
        <taxon>Actinomycetes</taxon>
        <taxon>Bifidobacteriales</taxon>
        <taxon>Bifidobacteriaceae</taxon>
        <taxon>Bifidobacterium</taxon>
    </lineage>
</organism>
<evidence type="ECO:0000313" key="3">
    <source>
        <dbReference type="Proteomes" id="UP000469763"/>
    </source>
</evidence>
<dbReference type="InterPro" id="IPR012349">
    <property type="entry name" value="Split_barrel_FMN-bd"/>
</dbReference>
<gene>
    <name evidence="2" type="ORF">GFD22_04260</name>
</gene>